<comment type="caution">
    <text evidence="2">The sequence shown here is derived from an EMBL/GenBank/DDBJ whole genome shotgun (WGS) entry which is preliminary data.</text>
</comment>
<name>A0ABV6P507_9ACTN</name>
<dbReference type="Proteomes" id="UP001589894">
    <property type="component" value="Unassembled WGS sequence"/>
</dbReference>
<evidence type="ECO:0000313" key="2">
    <source>
        <dbReference type="EMBL" id="MFC0567363.1"/>
    </source>
</evidence>
<keyword evidence="3" id="KW-1185">Reference proteome</keyword>
<dbReference type="RefSeq" id="WP_377342660.1">
    <property type="nucleotide sequence ID" value="NZ_JBHLUE010000021.1"/>
</dbReference>
<sequence length="1739" mass="185347">MTSTALSDDFPVLLGPVRVETRFTPTELLVRVFPDDWAIDTFEPKPSPAEVSAVDAYWIATWRAGADPAARQAAFDELTARVPAGRAAWLVRTRVPANPADQPTTVPAGATVLVVVTAQPVPAADRAPTVTYWTAVWRAHGDRRRIRAADTALQASVGGARAATIRGRRPAGLDAAAVDPSDSVLVAFLVLPAPPAGAVAGQSWTQAARARLLPDRFTVLGYVGGQQVLSATGAPVPQTLTVSPDPAAADQLSVNEQTGALHVPDDLRWLTDFTRAVQVGMGLRIPLTDQLRGGLDRLVVLGLRQQSTPAQSAADLADLITRQVRSPAGYRLLPQVTPTNNTEQAPAGADTTVGPAAGGASATPAGASATPAGAAGAGSGTPAAPADWLTRTDGHWLADLLGVDPAILTGMPNAGQTDQRDARAANLALWPATWGSYLETALHPLLDEADVEQTRQFFTRYVSGRGALPAVQIGRQPYGLLPTTAFGRLAWPDQQAHRRRLRQLLDAAVADWRHAAATSVARLPRPGDPAPGDPHQILLDILALHPTSVEFYQRYARSVEEVYNRENLAGLGPTVLPALDQLHLPQPIRALLARLGHPSGDDPDLIRRLFAETQHPLLGPLVDDRPLSESAAVRPYTTDGRNYLRWLADLADTDLDAVRLETGFADDRPPAALLYLLLRHAVLLGWADTARRLAVAAGSPDVPSPADPPFVHVATATGTESRFGKLYSPDPAVTGDPHRLVVDAIPAALAQGRPGVAALAEQVQGLDALADLATGKLERVLVEHLDCATYRLDAWRLGLAHERLAELRYGVNGGAGKPRGLHLGAYGWLEDVRPRTSTLTPVQLSGALAQLFTPPGSTPLLHDPDNGGFVHAPSPGQATTAAVLRAGYLANATPDNPGSFAVDLSSDRVRVALTILDGIRQGQSLGAMLGYRFERGLHDRFAQAELDAIIGALRGAFPLRAGRLSTPEPGTPAELIEARTVIDGLELVRRVTRTDDTRYPFGAPGLPPATPAQLDAIDAEVQRLLQIHDAVADLAVAESTHQAVSGNPERATTTLDAFAKEGFPPDPAIIHTPRTGVTLTHRFGLQLKPGLNPGGGPPRSRAEPAVDDWLRGILPDDGDVVALVTWTDPVTGAARSRQVAQRDLGLAPIDLLWALRPTGEADRSDLDDRIVGAVLAHDPPRPDSVLTIEYTRPVDQKVTFFQLSPLVAALRTLLTTARPLRPTDLVPAAGTADVDRSADDAVTVRRERPAAVRASLAALRDQVADYVHDLTQAVPDARVEAIDVFLRRYADLAIAAGGFGMVRSGWGELVTWRRAVFTDLLAAVAATADRMAGNLADADALIAQEAALPPGTPDEQRFALLQTAERLLRTAPTSPRPAQPAQLRAIVKNARTAFSHRLGDLRDLAGTHRDTLAGLLDDVAALLPLTAFDPVGLDLGPFRDRVLTFAADLLTRAGALVADATARLAAADAALAEYDQALTGPDRVTAALDALRALLGEDALAVPEFTAGDQLAADLRTARANSDDLLKHLSQTNGRDFPVDDWLHGVARVREAPRLWERVTLLSDALRGRGGPPFTLVDLTLEPIQLPVKANDHWLGLEFAAGAEITEDRLLFTAHYADKDPPPPVKQRCGLLLDEWTEVIPNKRETTGIALDVDRPDSEPPQAMLLVVPPVRTGSWLVEDIVAAVNDTYDLAQLRAVEPQHLDDSAYAHLLPATILAAPAQPITIGTDLALGNLRWKTQ</sequence>
<accession>A0ABV6P507</accession>
<feature type="region of interest" description="Disordered" evidence="1">
    <location>
        <begin position="330"/>
        <end position="387"/>
    </location>
</feature>
<feature type="compositionally biased region" description="Low complexity" evidence="1">
    <location>
        <begin position="354"/>
        <end position="386"/>
    </location>
</feature>
<gene>
    <name evidence="2" type="ORF">ACFFHU_24885</name>
</gene>
<organism evidence="2 3">
    <name type="scientific">Plantactinospora siamensis</name>
    <dbReference type="NCBI Taxonomy" id="555372"/>
    <lineage>
        <taxon>Bacteria</taxon>
        <taxon>Bacillati</taxon>
        <taxon>Actinomycetota</taxon>
        <taxon>Actinomycetes</taxon>
        <taxon>Micromonosporales</taxon>
        <taxon>Micromonosporaceae</taxon>
        <taxon>Plantactinospora</taxon>
    </lineage>
</organism>
<proteinExistence type="predicted"/>
<evidence type="ECO:0000313" key="3">
    <source>
        <dbReference type="Proteomes" id="UP001589894"/>
    </source>
</evidence>
<reference evidence="2 3" key="1">
    <citation type="submission" date="2024-09" db="EMBL/GenBank/DDBJ databases">
        <authorList>
            <person name="Sun Q."/>
            <person name="Mori K."/>
        </authorList>
    </citation>
    <scope>NUCLEOTIDE SEQUENCE [LARGE SCALE GENOMIC DNA]</scope>
    <source>
        <strain evidence="2 3">TBRC 2205</strain>
    </source>
</reference>
<evidence type="ECO:0000256" key="1">
    <source>
        <dbReference type="SAM" id="MobiDB-lite"/>
    </source>
</evidence>
<protein>
    <submittedName>
        <fullName evidence="2">Uncharacterized protein</fullName>
    </submittedName>
</protein>
<dbReference type="EMBL" id="JBHLUE010000021">
    <property type="protein sequence ID" value="MFC0567363.1"/>
    <property type="molecule type" value="Genomic_DNA"/>
</dbReference>